<evidence type="ECO:0000256" key="13">
    <source>
        <dbReference type="SAM" id="SignalP"/>
    </source>
</evidence>
<feature type="domain" description="TonB-dependent receptor plug" evidence="15">
    <location>
        <begin position="52"/>
        <end position="158"/>
    </location>
</feature>
<keyword evidence="2 11" id="KW-0813">Transport</keyword>
<sequence length="725" mass="79048">MIDKMIPALLAATMLSPLAAGAAMAQEAPAKAEAATDEGDIVVTARLRAESLQDVPDSIAAFSAKDIAAAGIDQIQDIADMVPNVILRKGFRSGESNITIRGITSGRQGWPPVAFVIDGVKATSIDAMEQGTLLDVERIEVLKGPQGALYGAGAIGGAINIVTRKPSQDFEGRVQASYARGNDIKLSGGVSGPIVADTLFYSVSGYFNDTDGIVKTANGTGAVDARQQKTGRARLLFTPSDKLSFDLRASITDSHGAAPGTVDKIANAALVDEFNTAANPGPLRRKGFLGREERRLVDVSLRSEADLDFATFSAVLAYQDINQSLFGTVNYEGGPAPANRTLFGAATYGDAATTGQVIDEFQDLTDNFETYSADIRLTSKSDQRLRWVVGLELARRLSYTHLGAGQLVAGPSVSRTYLLDRWDRKLDKIWGVYAQASYDITDGLELTLAGRYDEDNYGNTRVTDPRTDTPIKVTDPAGNLVDTLKAKDSAFTPKVQLAYNWTKKIMTYATYSEGFRFGFFNSGNRALSESTRNYEIGLKSQFFDNILTFNAAAFRIDYSNQQVTQTIATPPFRTTTNIPRTKIMGFEADVALQATDKLRFSGGIGYTDAIVQNAAKTRAPFTPKWTANASMQWQEPVSDTLDFVSRVDYRYQSGMFLRVNEVFPIKDKTFIDARIGVENDRYSAKLFVENLLNTQQALSLSPFAGLFSRTFSPPRSYGIEVQYKF</sequence>
<dbReference type="RefSeq" id="WP_222993944.1">
    <property type="nucleotide sequence ID" value="NZ_JAINVV010000016.1"/>
</dbReference>
<keyword evidence="6" id="KW-0408">Iron</keyword>
<dbReference type="Gene3D" id="2.40.170.20">
    <property type="entry name" value="TonB-dependent receptor, beta-barrel domain"/>
    <property type="match status" value="1"/>
</dbReference>
<keyword evidence="9 11" id="KW-0472">Membrane</keyword>
<dbReference type="InterPro" id="IPR012910">
    <property type="entry name" value="Plug_dom"/>
</dbReference>
<keyword evidence="3 11" id="KW-1134">Transmembrane beta strand</keyword>
<evidence type="ECO:0000259" key="14">
    <source>
        <dbReference type="Pfam" id="PF00593"/>
    </source>
</evidence>
<keyword evidence="7" id="KW-0406">Ion transport</keyword>
<keyword evidence="16" id="KW-0675">Receptor</keyword>
<feature type="domain" description="TonB-dependent receptor-like beta-barrel" evidence="14">
    <location>
        <begin position="300"/>
        <end position="691"/>
    </location>
</feature>
<evidence type="ECO:0000256" key="5">
    <source>
        <dbReference type="ARBA" id="ARBA00022692"/>
    </source>
</evidence>
<feature type="chain" id="PRO_5046663359" evidence="13">
    <location>
        <begin position="26"/>
        <end position="725"/>
    </location>
</feature>
<proteinExistence type="inferred from homology"/>
<evidence type="ECO:0000256" key="1">
    <source>
        <dbReference type="ARBA" id="ARBA00004571"/>
    </source>
</evidence>
<evidence type="ECO:0000256" key="11">
    <source>
        <dbReference type="PROSITE-ProRule" id="PRU01360"/>
    </source>
</evidence>
<evidence type="ECO:0000256" key="4">
    <source>
        <dbReference type="ARBA" id="ARBA00022496"/>
    </source>
</evidence>
<evidence type="ECO:0000256" key="10">
    <source>
        <dbReference type="ARBA" id="ARBA00023237"/>
    </source>
</evidence>
<accession>A0ABS7PYH1</accession>
<keyword evidence="4" id="KW-0410">Iron transport</keyword>
<dbReference type="Proteomes" id="UP000706039">
    <property type="component" value="Unassembled WGS sequence"/>
</dbReference>
<gene>
    <name evidence="16" type="ORF">K7G82_28930</name>
</gene>
<dbReference type="EMBL" id="JAINVV010000016">
    <property type="protein sequence ID" value="MBY8826363.1"/>
    <property type="molecule type" value="Genomic_DNA"/>
</dbReference>
<keyword evidence="10 11" id="KW-0998">Cell outer membrane</keyword>
<keyword evidence="13" id="KW-0732">Signal</keyword>
<dbReference type="PROSITE" id="PS52016">
    <property type="entry name" value="TONB_DEPENDENT_REC_3"/>
    <property type="match status" value="1"/>
</dbReference>
<keyword evidence="17" id="KW-1185">Reference proteome</keyword>
<feature type="signal peptide" evidence="13">
    <location>
        <begin position="1"/>
        <end position="25"/>
    </location>
</feature>
<evidence type="ECO:0000256" key="8">
    <source>
        <dbReference type="ARBA" id="ARBA00023077"/>
    </source>
</evidence>
<dbReference type="CDD" id="cd01347">
    <property type="entry name" value="ligand_gated_channel"/>
    <property type="match status" value="1"/>
</dbReference>
<evidence type="ECO:0000313" key="16">
    <source>
        <dbReference type="EMBL" id="MBY8826363.1"/>
    </source>
</evidence>
<name>A0ABS7PYH1_9SPHN</name>
<evidence type="ECO:0000256" key="12">
    <source>
        <dbReference type="RuleBase" id="RU003357"/>
    </source>
</evidence>
<dbReference type="PANTHER" id="PTHR32552:SF81">
    <property type="entry name" value="TONB-DEPENDENT OUTER MEMBRANE RECEPTOR"/>
    <property type="match status" value="1"/>
</dbReference>
<dbReference type="InterPro" id="IPR000531">
    <property type="entry name" value="Beta-barrel_TonB"/>
</dbReference>
<evidence type="ECO:0000256" key="7">
    <source>
        <dbReference type="ARBA" id="ARBA00023065"/>
    </source>
</evidence>
<evidence type="ECO:0000256" key="3">
    <source>
        <dbReference type="ARBA" id="ARBA00022452"/>
    </source>
</evidence>
<protein>
    <submittedName>
        <fullName evidence="16">TonB-dependent receptor</fullName>
    </submittedName>
</protein>
<dbReference type="InterPro" id="IPR039426">
    <property type="entry name" value="TonB-dep_rcpt-like"/>
</dbReference>
<evidence type="ECO:0000256" key="9">
    <source>
        <dbReference type="ARBA" id="ARBA00023136"/>
    </source>
</evidence>
<comment type="subcellular location">
    <subcellularLocation>
        <location evidence="1 11">Cell outer membrane</location>
        <topology evidence="1 11">Multi-pass membrane protein</topology>
    </subcellularLocation>
</comment>
<comment type="similarity">
    <text evidence="11 12">Belongs to the TonB-dependent receptor family.</text>
</comment>
<dbReference type="Pfam" id="PF07715">
    <property type="entry name" value="Plug"/>
    <property type="match status" value="1"/>
</dbReference>
<evidence type="ECO:0000256" key="2">
    <source>
        <dbReference type="ARBA" id="ARBA00022448"/>
    </source>
</evidence>
<evidence type="ECO:0000313" key="17">
    <source>
        <dbReference type="Proteomes" id="UP000706039"/>
    </source>
</evidence>
<evidence type="ECO:0000259" key="15">
    <source>
        <dbReference type="Pfam" id="PF07715"/>
    </source>
</evidence>
<dbReference type="Pfam" id="PF00593">
    <property type="entry name" value="TonB_dep_Rec_b-barrel"/>
    <property type="match status" value="1"/>
</dbReference>
<reference evidence="16 17" key="1">
    <citation type="submission" date="2021-08" db="EMBL/GenBank/DDBJ databases">
        <authorList>
            <person name="Tuo L."/>
        </authorList>
    </citation>
    <scope>NUCLEOTIDE SEQUENCE [LARGE SCALE GENOMIC DNA]</scope>
    <source>
        <strain evidence="16 17">JCM 31229</strain>
    </source>
</reference>
<evidence type="ECO:0000256" key="6">
    <source>
        <dbReference type="ARBA" id="ARBA00023004"/>
    </source>
</evidence>
<organism evidence="16 17">
    <name type="scientific">Sphingomonas colocasiae</name>
    <dbReference type="NCBI Taxonomy" id="1848973"/>
    <lineage>
        <taxon>Bacteria</taxon>
        <taxon>Pseudomonadati</taxon>
        <taxon>Pseudomonadota</taxon>
        <taxon>Alphaproteobacteria</taxon>
        <taxon>Sphingomonadales</taxon>
        <taxon>Sphingomonadaceae</taxon>
        <taxon>Sphingomonas</taxon>
    </lineage>
</organism>
<dbReference type="InterPro" id="IPR036942">
    <property type="entry name" value="Beta-barrel_TonB_sf"/>
</dbReference>
<dbReference type="PANTHER" id="PTHR32552">
    <property type="entry name" value="FERRICHROME IRON RECEPTOR-RELATED"/>
    <property type="match status" value="1"/>
</dbReference>
<keyword evidence="8 12" id="KW-0798">TonB box</keyword>
<comment type="caution">
    <text evidence="16">The sequence shown here is derived from an EMBL/GenBank/DDBJ whole genome shotgun (WGS) entry which is preliminary data.</text>
</comment>
<dbReference type="SUPFAM" id="SSF56935">
    <property type="entry name" value="Porins"/>
    <property type="match status" value="1"/>
</dbReference>
<keyword evidence="5 11" id="KW-0812">Transmembrane</keyword>